<dbReference type="AlphaFoldDB" id="A0A9X2EMM0"/>
<dbReference type="InterPro" id="IPR032869">
    <property type="entry name" value="WHH_dom_containing"/>
</dbReference>
<evidence type="ECO:0000313" key="4">
    <source>
        <dbReference type="Proteomes" id="UP001139028"/>
    </source>
</evidence>
<keyword evidence="3" id="KW-0378">Hydrolase</keyword>
<protein>
    <submittedName>
        <fullName evidence="3">HNH endonuclease</fullName>
    </submittedName>
</protein>
<dbReference type="RefSeq" id="WP_252465336.1">
    <property type="nucleotide sequence ID" value="NZ_JALBWM010000016.1"/>
</dbReference>
<dbReference type="PANTHER" id="PTHR32305:SF15">
    <property type="entry name" value="PROTEIN RHSA-RELATED"/>
    <property type="match status" value="1"/>
</dbReference>
<evidence type="ECO:0000313" key="3">
    <source>
        <dbReference type="EMBL" id="MCO1333890.1"/>
    </source>
</evidence>
<keyword evidence="4" id="KW-1185">Reference proteome</keyword>
<dbReference type="Proteomes" id="UP001139028">
    <property type="component" value="Unassembled WGS sequence"/>
</dbReference>
<comment type="caution">
    <text evidence="3">The sequence shown here is derived from an EMBL/GenBank/DDBJ whole genome shotgun (WGS) entry which is preliminary data.</text>
</comment>
<evidence type="ECO:0000259" key="2">
    <source>
        <dbReference type="Pfam" id="PF25023"/>
    </source>
</evidence>
<feature type="domain" description="Teneurin-like YD-shell" evidence="2">
    <location>
        <begin position="3"/>
        <end position="265"/>
    </location>
</feature>
<accession>A0A9X2EMM0</accession>
<keyword evidence="3" id="KW-0255">Endonuclease</keyword>
<dbReference type="EMBL" id="JALBWM010000016">
    <property type="protein sequence ID" value="MCO1333890.1"/>
    <property type="molecule type" value="Genomic_DNA"/>
</dbReference>
<dbReference type="InterPro" id="IPR050708">
    <property type="entry name" value="T6SS_VgrG/RHS"/>
</dbReference>
<dbReference type="InterPro" id="IPR056823">
    <property type="entry name" value="TEN-like_YD-shell"/>
</dbReference>
<keyword evidence="1" id="KW-0677">Repeat</keyword>
<proteinExistence type="predicted"/>
<keyword evidence="3" id="KW-0540">Nuclease</keyword>
<reference evidence="3" key="1">
    <citation type="journal article" date="2022" name="Arch. Microbiol.">
        <title>Microbulbifer okhotskensis sp. nov., isolated from a deep bottom sediment of the Okhotsk Sea.</title>
        <authorList>
            <person name="Romanenko L."/>
            <person name="Kurilenko V."/>
            <person name="Otstavnykh N."/>
            <person name="Velansky P."/>
            <person name="Isaeva M."/>
            <person name="Mikhailov V."/>
        </authorList>
    </citation>
    <scope>NUCLEOTIDE SEQUENCE</scope>
    <source>
        <strain evidence="3">OS29</strain>
    </source>
</reference>
<dbReference type="InterPro" id="IPR022385">
    <property type="entry name" value="Rhs_assc_core"/>
</dbReference>
<organism evidence="3 4">
    <name type="scientific">Microbulbifer okhotskensis</name>
    <dbReference type="NCBI Taxonomy" id="2926617"/>
    <lineage>
        <taxon>Bacteria</taxon>
        <taxon>Pseudomonadati</taxon>
        <taxon>Pseudomonadota</taxon>
        <taxon>Gammaproteobacteria</taxon>
        <taxon>Cellvibrionales</taxon>
        <taxon>Microbulbiferaceae</taxon>
        <taxon>Microbulbifer</taxon>
    </lineage>
</organism>
<dbReference type="GO" id="GO:0004519">
    <property type="term" value="F:endonuclease activity"/>
    <property type="evidence" value="ECO:0007669"/>
    <property type="project" value="UniProtKB-KW"/>
</dbReference>
<evidence type="ECO:0000256" key="1">
    <source>
        <dbReference type="ARBA" id="ARBA00022737"/>
    </source>
</evidence>
<sequence length="424" mass="48647">MRRNRSYDNDVLNRLTQVDGPNPEYFVHDPAHNILAAANSKDEAKQQASATEIKGNRLAFRGDTHYRYDIHGNRIAELRGKGQKLQTRYHYNSRQQLVRVEKLKVEEGVEQLQQEIHYQYDPLGRRIGKAANNEKTDFLWDGDVLLREKKADIHTQQDLKTRTYYFEPGTFNPVALKEDEQFYHYHLDHLDHLDHLGTPDTLTNQEGEVVWSVAYKSYGNIALAHENQIEQPIRFQGQYFDEETGLHYNRFRYYDPQVGEFTQQDPIGLLGGVNNYQYALNPILWIDPYGLSNLKGVDFTGSSDLFPIAEDGQSNIVKIQLQGNRYGDFKQANIAGGFGKTGKSHPEGYTWHHLDDYDPVTNTSTMQLVSRDAHEATYPHMGSVKQFQDAHGVKYETKEARALAKELNGAALSEVTTSCKKEKF</sequence>
<dbReference type="PRINTS" id="PR00394">
    <property type="entry name" value="RHSPROTEIN"/>
</dbReference>
<dbReference type="Pfam" id="PF14414">
    <property type="entry name" value="WHH"/>
    <property type="match status" value="1"/>
</dbReference>
<dbReference type="Pfam" id="PF25023">
    <property type="entry name" value="TEN_YD-shell"/>
    <property type="match status" value="1"/>
</dbReference>
<dbReference type="Gene3D" id="2.180.10.10">
    <property type="entry name" value="RHS repeat-associated core"/>
    <property type="match status" value="1"/>
</dbReference>
<dbReference type="PANTHER" id="PTHR32305">
    <property type="match status" value="1"/>
</dbReference>
<gene>
    <name evidence="3" type="ORF">MO867_06005</name>
</gene>
<dbReference type="NCBIfam" id="TIGR03696">
    <property type="entry name" value="Rhs_assc_core"/>
    <property type="match status" value="1"/>
</dbReference>
<name>A0A9X2EMM0_9GAMM</name>